<sequence length="204" mass="21704">MNSRVDVAVLARAPTPGMAKTRLIPALGAEAAARLHRRLVIRSLGTACAARLGGSVTLWGTPSLSHRFFRALGKRGVSCREQPSGDLGVRMQYALACSLPRPVLLIGTDCPGMTAGHLRAAARSLIEGKDAVILPAEDGGYVLIGLRSAAHASLFDGVPWGTSQVMEATRQRLRQLRYAWAEPAMLWDVDTPADLARLSGTGLI</sequence>
<reference evidence="1 2" key="1">
    <citation type="submission" date="2019-04" db="EMBL/GenBank/DDBJ databases">
        <title>Azoarcus rhizosphaerae sp. nov. isolated from rhizosphere of Ficus religiosa.</title>
        <authorList>
            <person name="Lin S.-Y."/>
            <person name="Hameed A."/>
            <person name="Hsu Y.-H."/>
            <person name="Young C.-C."/>
        </authorList>
    </citation>
    <scope>NUCLEOTIDE SEQUENCE [LARGE SCALE GENOMIC DNA]</scope>
    <source>
        <strain evidence="1 2">CC-YHH848</strain>
    </source>
</reference>
<protein>
    <submittedName>
        <fullName evidence="1">Glycosyltransferase</fullName>
    </submittedName>
</protein>
<name>A0A4S4AS28_9RHOO</name>
<dbReference type="Proteomes" id="UP000307956">
    <property type="component" value="Unassembled WGS sequence"/>
</dbReference>
<dbReference type="Pfam" id="PF09837">
    <property type="entry name" value="DUF2064"/>
    <property type="match status" value="1"/>
</dbReference>
<dbReference type="RefSeq" id="WP_136384204.1">
    <property type="nucleotide sequence ID" value="NZ_SSOD01000004.1"/>
</dbReference>
<dbReference type="GO" id="GO:0016740">
    <property type="term" value="F:transferase activity"/>
    <property type="evidence" value="ECO:0007669"/>
    <property type="project" value="UniProtKB-KW"/>
</dbReference>
<evidence type="ECO:0000313" key="2">
    <source>
        <dbReference type="Proteomes" id="UP000307956"/>
    </source>
</evidence>
<dbReference type="PANTHER" id="PTHR36529">
    <property type="entry name" value="SLL1095 PROTEIN"/>
    <property type="match status" value="1"/>
</dbReference>
<comment type="caution">
    <text evidence="1">The sequence shown here is derived from an EMBL/GenBank/DDBJ whole genome shotgun (WGS) entry which is preliminary data.</text>
</comment>
<dbReference type="Gene3D" id="3.90.550.10">
    <property type="entry name" value="Spore Coat Polysaccharide Biosynthesis Protein SpsA, Chain A"/>
    <property type="match status" value="1"/>
</dbReference>
<dbReference type="InterPro" id="IPR029044">
    <property type="entry name" value="Nucleotide-diphossugar_trans"/>
</dbReference>
<dbReference type="AlphaFoldDB" id="A0A4S4AS28"/>
<dbReference type="EMBL" id="SSOD01000004">
    <property type="protein sequence ID" value="THF62651.1"/>
    <property type="molecule type" value="Genomic_DNA"/>
</dbReference>
<dbReference type="NCBIfam" id="TIGR04282">
    <property type="entry name" value="glyco_like_cofC"/>
    <property type="match status" value="1"/>
</dbReference>
<dbReference type="PANTHER" id="PTHR36529:SF1">
    <property type="entry name" value="GLYCOSYLTRANSFERASE"/>
    <property type="match status" value="1"/>
</dbReference>
<keyword evidence="1" id="KW-0808">Transferase</keyword>
<dbReference type="InterPro" id="IPR018641">
    <property type="entry name" value="Trfase_1_rSAM/seldom-assoc"/>
</dbReference>
<gene>
    <name evidence="1" type="ORF">E6O51_06745</name>
</gene>
<dbReference type="SUPFAM" id="SSF53448">
    <property type="entry name" value="Nucleotide-diphospho-sugar transferases"/>
    <property type="match status" value="1"/>
</dbReference>
<keyword evidence="2" id="KW-1185">Reference proteome</keyword>
<dbReference type="OrthoDB" id="9798250at2"/>
<accession>A0A4S4AS28</accession>
<organism evidence="1 2">
    <name type="scientific">Pseudothauera rhizosphaerae</name>
    <dbReference type="NCBI Taxonomy" id="2565932"/>
    <lineage>
        <taxon>Bacteria</taxon>
        <taxon>Pseudomonadati</taxon>
        <taxon>Pseudomonadota</taxon>
        <taxon>Betaproteobacteria</taxon>
        <taxon>Rhodocyclales</taxon>
        <taxon>Zoogloeaceae</taxon>
        <taxon>Pseudothauera</taxon>
    </lineage>
</organism>
<evidence type="ECO:0000313" key="1">
    <source>
        <dbReference type="EMBL" id="THF62651.1"/>
    </source>
</evidence>
<proteinExistence type="predicted"/>